<feature type="transmembrane region" description="Helical" evidence="1">
    <location>
        <begin position="278"/>
        <end position="297"/>
    </location>
</feature>
<keyword evidence="1" id="KW-0472">Membrane</keyword>
<name>D5V5Z0_ARCNC</name>
<proteinExistence type="predicted"/>
<evidence type="ECO:0000256" key="1">
    <source>
        <dbReference type="SAM" id="Phobius"/>
    </source>
</evidence>
<organism evidence="3 4">
    <name type="scientific">Arcobacter nitrofigilis (strain ATCC 33309 / DSM 7299 / CCUG 15893 / LMG 7604 / NCTC 12251 / CI)</name>
    <name type="common">Campylobacter nitrofigilis</name>
    <dbReference type="NCBI Taxonomy" id="572480"/>
    <lineage>
        <taxon>Bacteria</taxon>
        <taxon>Pseudomonadati</taxon>
        <taxon>Campylobacterota</taxon>
        <taxon>Epsilonproteobacteria</taxon>
        <taxon>Campylobacterales</taxon>
        <taxon>Arcobacteraceae</taxon>
        <taxon>Arcobacter</taxon>
    </lineage>
</organism>
<reference evidence="3 4" key="1">
    <citation type="journal article" date="2010" name="Stand. Genomic Sci.">
        <title>Complete genome sequence of Arcobacter nitrofigilis type strain (CI).</title>
        <authorList>
            <person name="Pati A."/>
            <person name="Gronow S."/>
            <person name="Lapidus A."/>
            <person name="Copeland A."/>
            <person name="Glavina Del Rio T."/>
            <person name="Nolan M."/>
            <person name="Lucas S."/>
            <person name="Tice H."/>
            <person name="Cheng J.F."/>
            <person name="Han C."/>
            <person name="Chertkov O."/>
            <person name="Bruce D."/>
            <person name="Tapia R."/>
            <person name="Goodwin L."/>
            <person name="Pitluck S."/>
            <person name="Liolios K."/>
            <person name="Ivanova N."/>
            <person name="Mavromatis K."/>
            <person name="Chen A."/>
            <person name="Palaniappan K."/>
            <person name="Land M."/>
            <person name="Hauser L."/>
            <person name="Chang Y.J."/>
            <person name="Jeffries C.D."/>
            <person name="Detter J.C."/>
            <person name="Rohde M."/>
            <person name="Goker M."/>
            <person name="Bristow J."/>
            <person name="Eisen J.A."/>
            <person name="Markowitz V."/>
            <person name="Hugenholtz P."/>
            <person name="Klenk H.P."/>
            <person name="Kyrpides N.C."/>
        </authorList>
    </citation>
    <scope>NUCLEOTIDE SEQUENCE [LARGE SCALE GENOMIC DNA]</scope>
    <source>
        <strain evidence="4">ATCC 33309 / DSM 7299 / CCUG 15893 / LMG 7604 / NCTC 12251 / CI</strain>
    </source>
</reference>
<dbReference type="eggNOG" id="ENOG5033DJ3">
    <property type="taxonomic scope" value="Bacteria"/>
</dbReference>
<dbReference type="Proteomes" id="UP000000939">
    <property type="component" value="Chromosome"/>
</dbReference>
<evidence type="ECO:0000259" key="2">
    <source>
        <dbReference type="PROSITE" id="PS51186"/>
    </source>
</evidence>
<dbReference type="InterPro" id="IPR016181">
    <property type="entry name" value="Acyl_CoA_acyltransferase"/>
</dbReference>
<evidence type="ECO:0000313" key="3">
    <source>
        <dbReference type="EMBL" id="ADG93157.1"/>
    </source>
</evidence>
<dbReference type="InterPro" id="IPR000182">
    <property type="entry name" value="GNAT_dom"/>
</dbReference>
<dbReference type="RefSeq" id="WP_013135302.1">
    <property type="nucleotide sequence ID" value="NC_014166.1"/>
</dbReference>
<accession>D5V5Z0</accession>
<dbReference type="EMBL" id="CP001999">
    <property type="protein sequence ID" value="ADG93157.1"/>
    <property type="molecule type" value="Genomic_DNA"/>
</dbReference>
<dbReference type="STRING" id="572480.Arnit_1501"/>
<dbReference type="SUPFAM" id="SSF55729">
    <property type="entry name" value="Acyl-CoA N-acyltransferases (Nat)"/>
    <property type="match status" value="1"/>
</dbReference>
<keyword evidence="4" id="KW-1185">Reference proteome</keyword>
<keyword evidence="1" id="KW-0812">Transmembrane</keyword>
<protein>
    <recommendedName>
        <fullName evidence="2">N-acetyltransferase domain-containing protein</fullName>
    </recommendedName>
</protein>
<dbReference type="OrthoDB" id="5365404at2"/>
<gene>
    <name evidence="3" type="ordered locus">Arnit_1501</name>
</gene>
<feature type="transmembrane region" description="Helical" evidence="1">
    <location>
        <begin position="252"/>
        <end position="272"/>
    </location>
</feature>
<dbReference type="Gene3D" id="3.40.630.30">
    <property type="match status" value="1"/>
</dbReference>
<dbReference type="GO" id="GO:0016747">
    <property type="term" value="F:acyltransferase activity, transferring groups other than amino-acyl groups"/>
    <property type="evidence" value="ECO:0007669"/>
    <property type="project" value="InterPro"/>
</dbReference>
<dbReference type="AlphaFoldDB" id="D5V5Z0"/>
<sequence length="320" mass="37653">MKSITSPSYSVKLFESSESEDFISALNIYLDEIPFELKTSSQEIIYWIDNYSKKFNDELLIFGFYENDTLIGFSQCVYFSSKQFIVIDYFIIASQYRGNHSFQMIVALLKKFFREYRYDYYYILTEVDFNSKLLLRLLKQNGFGEVQSKYFQPNLGVNNFDSLLDAKLLFYPAEEDTTIKKEQYKTIIETIYNDHYVRWYSAFLTNKEISTYKNNIEKLKKKIYNNLNDKINVRGGKKTINSYSEFSTKKDIGNTTILLTIIFTFTLLTLLLGKIFEFSLTEIVVLLFINASMVYLTHSLTSGKGTKQFKLLMKLFDKIK</sequence>
<dbReference type="HOGENOM" id="CLU_867779_0_0_7"/>
<dbReference type="PROSITE" id="PS51186">
    <property type="entry name" value="GNAT"/>
    <property type="match status" value="1"/>
</dbReference>
<dbReference type="KEGG" id="ant:Arnit_1501"/>
<feature type="domain" description="N-acetyltransferase" evidence="2">
    <location>
        <begin position="11"/>
        <end position="174"/>
    </location>
</feature>
<evidence type="ECO:0000313" key="4">
    <source>
        <dbReference type="Proteomes" id="UP000000939"/>
    </source>
</evidence>
<keyword evidence="1" id="KW-1133">Transmembrane helix</keyword>